<keyword evidence="1" id="KW-0472">Membrane</keyword>
<reference evidence="2 3" key="1">
    <citation type="submission" date="2018-06" db="EMBL/GenBank/DDBJ databases">
        <title>Genomic Encyclopedia of Type Strains, Phase III (KMG-III): the genomes of soil and plant-associated and newly described type strains.</title>
        <authorList>
            <person name="Whitman W."/>
        </authorList>
    </citation>
    <scope>NUCLEOTIDE SEQUENCE [LARGE SCALE GENOMIC DNA]</scope>
    <source>
        <strain evidence="2 3">CECT 7730</strain>
    </source>
</reference>
<organism evidence="2 3">
    <name type="scientific">Marinomonas alcarazii</name>
    <dbReference type="NCBI Taxonomy" id="491949"/>
    <lineage>
        <taxon>Bacteria</taxon>
        <taxon>Pseudomonadati</taxon>
        <taxon>Pseudomonadota</taxon>
        <taxon>Gammaproteobacteria</taxon>
        <taxon>Oceanospirillales</taxon>
        <taxon>Oceanospirillaceae</taxon>
        <taxon>Marinomonas</taxon>
    </lineage>
</organism>
<feature type="transmembrane region" description="Helical" evidence="1">
    <location>
        <begin position="66"/>
        <end position="88"/>
    </location>
</feature>
<evidence type="ECO:0000313" key="3">
    <source>
        <dbReference type="Proteomes" id="UP000247551"/>
    </source>
</evidence>
<dbReference type="Proteomes" id="UP000247551">
    <property type="component" value="Unassembled WGS sequence"/>
</dbReference>
<comment type="caution">
    <text evidence="2">The sequence shown here is derived from an EMBL/GenBank/DDBJ whole genome shotgun (WGS) entry which is preliminary data.</text>
</comment>
<protein>
    <submittedName>
        <fullName evidence="2">Uncharacterized membrane protein YsdA (DUF1294 family)</fullName>
    </submittedName>
</protein>
<evidence type="ECO:0000313" key="2">
    <source>
        <dbReference type="EMBL" id="PYF83384.1"/>
    </source>
</evidence>
<keyword evidence="1" id="KW-1133">Transmembrane helix</keyword>
<dbReference type="RefSeq" id="WP_110573754.1">
    <property type="nucleotide sequence ID" value="NZ_QKLW01000002.1"/>
</dbReference>
<sequence>MIYVFVFYGFLSLITFGFYSMDKSAAKRGKRRVPESTLHWLSFLGGWFGALMGQKMFRHKTKKPRFLAMFWLTCLVNIAVTGYGFYYFSLF</sequence>
<name>A0A318V452_9GAMM</name>
<dbReference type="AlphaFoldDB" id="A0A318V452"/>
<dbReference type="EMBL" id="QKLW01000002">
    <property type="protein sequence ID" value="PYF83384.1"/>
    <property type="molecule type" value="Genomic_DNA"/>
</dbReference>
<evidence type="ECO:0000256" key="1">
    <source>
        <dbReference type="SAM" id="Phobius"/>
    </source>
</evidence>
<dbReference type="Pfam" id="PF06961">
    <property type="entry name" value="DUF1294"/>
    <property type="match status" value="1"/>
</dbReference>
<feature type="transmembrane region" description="Helical" evidence="1">
    <location>
        <begin position="6"/>
        <end position="22"/>
    </location>
</feature>
<proteinExistence type="predicted"/>
<accession>A0A318V452</accession>
<dbReference type="GO" id="GO:0003676">
    <property type="term" value="F:nucleic acid binding"/>
    <property type="evidence" value="ECO:0007669"/>
    <property type="project" value="InterPro"/>
</dbReference>
<keyword evidence="1" id="KW-0812">Transmembrane</keyword>
<dbReference type="PIRSF" id="PIRSF002599">
    <property type="entry name" value="Cold_shock_A"/>
    <property type="match status" value="1"/>
</dbReference>
<dbReference type="InterPro" id="IPR012156">
    <property type="entry name" value="Cold_shock_CspA"/>
</dbReference>
<gene>
    <name evidence="2" type="ORF">DFP75_102480</name>
</gene>
<dbReference type="InterPro" id="IPR010718">
    <property type="entry name" value="DUF1294"/>
</dbReference>
<keyword evidence="3" id="KW-1185">Reference proteome</keyword>